<evidence type="ECO:0000313" key="4">
    <source>
        <dbReference type="Proteomes" id="UP000002058"/>
    </source>
</evidence>
<feature type="region of interest" description="Disordered" evidence="2">
    <location>
        <begin position="1"/>
        <end position="100"/>
    </location>
</feature>
<dbReference type="EMBL" id="CH476615">
    <property type="protein sequence ID" value="EEP76705.1"/>
    <property type="molecule type" value="Genomic_DNA"/>
</dbReference>
<evidence type="ECO:0000256" key="1">
    <source>
        <dbReference type="SAM" id="Coils"/>
    </source>
</evidence>
<dbReference type="eggNOG" id="ENOG502S5MV">
    <property type="taxonomic scope" value="Eukaryota"/>
</dbReference>
<sequence>MKLSKKSPFPTQESGPTSMTADDGVDSGVIIPKRPRAGVLGRTTPRGAPTSRQLLKVPDPRQLQPEEAPIYLDKHHLSGQTSTSSSPSALQTWSKMEKGKEQLEGLGDDQEYISLEPGTGDTSLDLIAMSSKPSLVSDDVDFGEHLGEMSAMPLSRRGEHKEREMRRREIKALIDQAENMSWGDDSDQRDETSCNMKHMVARTEGIRTQGALGPHSTTPPKVIPIPSLRTTLGNIAQVVSLGEDSKQQLTNKLKELHDEELQISRRKEVIATLLKAAGDTYEHLARTCN</sequence>
<reference evidence="4" key="1">
    <citation type="journal article" date="2009" name="Genome Res.">
        <title>Comparative genomic analyses of the human fungal pathogens Coccidioides and their relatives.</title>
        <authorList>
            <person name="Sharpton T.J."/>
            <person name="Stajich J.E."/>
            <person name="Rounsley S.D."/>
            <person name="Gardner M.J."/>
            <person name="Wortman J.R."/>
            <person name="Jordar V.S."/>
            <person name="Maiti R."/>
            <person name="Kodira C.D."/>
            <person name="Neafsey D.E."/>
            <person name="Zeng Q."/>
            <person name="Hung C.-Y."/>
            <person name="McMahan C."/>
            <person name="Muszewska A."/>
            <person name="Grynberg M."/>
            <person name="Mandel M.A."/>
            <person name="Kellner E.M."/>
            <person name="Barker B.M."/>
            <person name="Galgiani J.N."/>
            <person name="Orbach M.J."/>
            <person name="Kirkland T.N."/>
            <person name="Cole G.T."/>
            <person name="Henn M.R."/>
            <person name="Birren B.W."/>
            <person name="Taylor J.W."/>
        </authorList>
    </citation>
    <scope>NUCLEOTIDE SEQUENCE [LARGE SCALE GENOMIC DNA]</scope>
    <source>
        <strain evidence="4">UAMH 1704</strain>
    </source>
</reference>
<keyword evidence="1" id="KW-0175">Coiled coil</keyword>
<dbReference type="GO" id="GO:0000390">
    <property type="term" value="P:spliceosomal complex disassembly"/>
    <property type="evidence" value="ECO:0007669"/>
    <property type="project" value="InterPro"/>
</dbReference>
<feature type="compositionally biased region" description="Polar residues" evidence="2">
    <location>
        <begin position="9"/>
        <end position="20"/>
    </location>
</feature>
<evidence type="ECO:0000256" key="2">
    <source>
        <dbReference type="SAM" id="MobiDB-lite"/>
    </source>
</evidence>
<feature type="coiled-coil region" evidence="1">
    <location>
        <begin position="239"/>
        <end position="266"/>
    </location>
</feature>
<dbReference type="RefSeq" id="XP_002542038.1">
    <property type="nucleotide sequence ID" value="XM_002541992.1"/>
</dbReference>
<dbReference type="GeneID" id="8440970"/>
<evidence type="ECO:0000313" key="3">
    <source>
        <dbReference type="EMBL" id="EEP76705.1"/>
    </source>
</evidence>
<dbReference type="VEuPathDB" id="FungiDB:UREG_01554"/>
<dbReference type="KEGG" id="ure:UREG_01554"/>
<name>C4JIL7_UNCRE</name>
<accession>C4JIL7</accession>
<dbReference type="InParanoid" id="C4JIL7"/>
<dbReference type="InterPro" id="IPR028211">
    <property type="entry name" value="Ntr2"/>
</dbReference>
<organism evidence="3 4">
    <name type="scientific">Uncinocarpus reesii (strain UAMH 1704)</name>
    <dbReference type="NCBI Taxonomy" id="336963"/>
    <lineage>
        <taxon>Eukaryota</taxon>
        <taxon>Fungi</taxon>
        <taxon>Dikarya</taxon>
        <taxon>Ascomycota</taxon>
        <taxon>Pezizomycotina</taxon>
        <taxon>Eurotiomycetes</taxon>
        <taxon>Eurotiomycetidae</taxon>
        <taxon>Onygenales</taxon>
        <taxon>Onygenaceae</taxon>
        <taxon>Uncinocarpus</taxon>
    </lineage>
</organism>
<dbReference type="Pfam" id="PF15458">
    <property type="entry name" value="NTR2"/>
    <property type="match status" value="1"/>
</dbReference>
<gene>
    <name evidence="3" type="ORF">UREG_01554</name>
</gene>
<dbReference type="AlphaFoldDB" id="C4JIL7"/>
<dbReference type="GO" id="GO:0071008">
    <property type="term" value="C:U2-type post-mRNA release spliceosomal complex"/>
    <property type="evidence" value="ECO:0007669"/>
    <property type="project" value="InterPro"/>
</dbReference>
<keyword evidence="4" id="KW-1185">Reference proteome</keyword>
<feature type="compositionally biased region" description="Low complexity" evidence="2">
    <location>
        <begin position="78"/>
        <end position="94"/>
    </location>
</feature>
<dbReference type="OrthoDB" id="3177213at2759"/>
<dbReference type="STRING" id="336963.C4JIL7"/>
<dbReference type="HOGENOM" id="CLU_963760_0_0_1"/>
<dbReference type="Proteomes" id="UP000002058">
    <property type="component" value="Unassembled WGS sequence"/>
</dbReference>
<protein>
    <submittedName>
        <fullName evidence="3">Uncharacterized protein</fullName>
    </submittedName>
</protein>
<proteinExistence type="predicted"/>